<gene>
    <name evidence="5" type="ORF">OQI_14355</name>
</gene>
<dbReference type="RefSeq" id="WP_086169749.1">
    <property type="nucleotide sequence ID" value="NZ_MRYD01000063.1"/>
</dbReference>
<evidence type="ECO:0000313" key="6">
    <source>
        <dbReference type="Proteomes" id="UP000194266"/>
    </source>
</evidence>
<protein>
    <recommendedName>
        <fullName evidence="7">Zinc-finger domain-containing protein</fullName>
    </recommendedName>
</protein>
<evidence type="ECO:0008006" key="7">
    <source>
        <dbReference type="Google" id="ProtNLM"/>
    </source>
</evidence>
<keyword evidence="4" id="KW-1133">Transmembrane helix</keyword>
<accession>A0ABX3YIN5</accession>
<reference evidence="5 6" key="1">
    <citation type="submission" date="2016-12" db="EMBL/GenBank/DDBJ databases">
        <title>Genome Mining:The Detection of Biosynthetic Gene Clusters to Aid in the Expression of Curamycin A produced by Streptomyces sp. strain CZA14.</title>
        <authorList>
            <person name="Durrell K.A."/>
            <person name="Kirby B.M."/>
            <person name="Khan W."/>
            <person name="Mthethwa T."/>
            <person name="Le Roes-Hill M."/>
        </authorList>
    </citation>
    <scope>NUCLEOTIDE SEQUENCE [LARGE SCALE GENOMIC DNA]</scope>
    <source>
        <strain evidence="5 6">CZA14</strain>
    </source>
</reference>
<evidence type="ECO:0000256" key="4">
    <source>
        <dbReference type="SAM" id="Phobius"/>
    </source>
</evidence>
<feature type="compositionally biased region" description="Acidic residues" evidence="3">
    <location>
        <begin position="90"/>
        <end position="102"/>
    </location>
</feature>
<dbReference type="Gene3D" id="1.10.10.1320">
    <property type="entry name" value="Anti-sigma factor, zinc-finger domain"/>
    <property type="match status" value="1"/>
</dbReference>
<dbReference type="Proteomes" id="UP000194266">
    <property type="component" value="Unassembled WGS sequence"/>
</dbReference>
<keyword evidence="6" id="KW-1185">Reference proteome</keyword>
<evidence type="ECO:0000256" key="1">
    <source>
        <dbReference type="ARBA" id="ARBA00023015"/>
    </source>
</evidence>
<evidence type="ECO:0000256" key="3">
    <source>
        <dbReference type="SAM" id="MobiDB-lite"/>
    </source>
</evidence>
<proteinExistence type="predicted"/>
<feature type="compositionally biased region" description="Polar residues" evidence="3">
    <location>
        <begin position="121"/>
        <end position="131"/>
    </location>
</feature>
<feature type="region of interest" description="Disordered" evidence="3">
    <location>
        <begin position="1"/>
        <end position="20"/>
    </location>
</feature>
<feature type="region of interest" description="Disordered" evidence="3">
    <location>
        <begin position="87"/>
        <end position="157"/>
    </location>
</feature>
<organism evidence="5 6">
    <name type="scientific">Streptomyces pharetrae CZA14</name>
    <dbReference type="NCBI Taxonomy" id="1144883"/>
    <lineage>
        <taxon>Bacteria</taxon>
        <taxon>Bacillati</taxon>
        <taxon>Actinomycetota</taxon>
        <taxon>Actinomycetes</taxon>
        <taxon>Kitasatosporales</taxon>
        <taxon>Streptomycetaceae</taxon>
        <taxon>Streptomyces</taxon>
    </lineage>
</organism>
<evidence type="ECO:0000313" key="5">
    <source>
        <dbReference type="EMBL" id="OSZ59785.1"/>
    </source>
</evidence>
<feature type="region of interest" description="Disordered" evidence="3">
    <location>
        <begin position="217"/>
        <end position="242"/>
    </location>
</feature>
<sequence length="319" mass="32885">MTSTTDTAGHPDVTEISDFTEGLLPPARSIDVRRHLDECAVCADVHASLEEIRSLLGTLPGPPRMPAEVAGRIDAALAAEALLNASLPEPSEESAEGEESDAGEPVAANPAPSHAPGTGTGTHVSRETSTAADRPAGRARASSTGPGRKGRKHGGRRRAAVLGAVLSAAALGLGSVLWTSLTGTQPDTPAQERQNTAADTFAEGRLEAQVADLLAQRQHTRKGSRTPGGGVESAPASGGPRVLQQPAAEIPECVQRGIGRDEDALATEEGVYEGTDALLVVLPEASDPARVTAYIVQSTCVDQPSAGPAKVLLEQTYKR</sequence>
<name>A0ABX3YIN5_9ACTN</name>
<dbReference type="EMBL" id="MRYD01000063">
    <property type="protein sequence ID" value="OSZ59785.1"/>
    <property type="molecule type" value="Genomic_DNA"/>
</dbReference>
<keyword evidence="1" id="KW-0805">Transcription regulation</keyword>
<comment type="caution">
    <text evidence="5">The sequence shown here is derived from an EMBL/GenBank/DDBJ whole genome shotgun (WGS) entry which is preliminary data.</text>
</comment>
<keyword evidence="4" id="KW-0812">Transmembrane</keyword>
<feature type="transmembrane region" description="Helical" evidence="4">
    <location>
        <begin position="159"/>
        <end position="181"/>
    </location>
</feature>
<evidence type="ECO:0000256" key="2">
    <source>
        <dbReference type="ARBA" id="ARBA00023163"/>
    </source>
</evidence>
<keyword evidence="2" id="KW-0804">Transcription</keyword>
<feature type="compositionally biased region" description="Basic residues" evidence="3">
    <location>
        <begin position="148"/>
        <end position="157"/>
    </location>
</feature>
<keyword evidence="4" id="KW-0472">Membrane</keyword>
<dbReference type="InterPro" id="IPR041916">
    <property type="entry name" value="Anti_sigma_zinc_sf"/>
</dbReference>